<gene>
    <name evidence="2" type="ORF">JRO89_XS15G0154800</name>
</gene>
<evidence type="ECO:0000313" key="2">
    <source>
        <dbReference type="EMBL" id="KAH7544361.1"/>
    </source>
</evidence>
<dbReference type="Proteomes" id="UP000827721">
    <property type="component" value="Unassembled WGS sequence"/>
</dbReference>
<organism evidence="2 3">
    <name type="scientific">Xanthoceras sorbifolium</name>
    <dbReference type="NCBI Taxonomy" id="99658"/>
    <lineage>
        <taxon>Eukaryota</taxon>
        <taxon>Viridiplantae</taxon>
        <taxon>Streptophyta</taxon>
        <taxon>Embryophyta</taxon>
        <taxon>Tracheophyta</taxon>
        <taxon>Spermatophyta</taxon>
        <taxon>Magnoliopsida</taxon>
        <taxon>eudicotyledons</taxon>
        <taxon>Gunneridae</taxon>
        <taxon>Pentapetalae</taxon>
        <taxon>rosids</taxon>
        <taxon>malvids</taxon>
        <taxon>Sapindales</taxon>
        <taxon>Sapindaceae</taxon>
        <taxon>Xanthoceroideae</taxon>
        <taxon>Xanthoceras</taxon>
    </lineage>
</organism>
<feature type="compositionally biased region" description="Basic residues" evidence="1">
    <location>
        <begin position="475"/>
        <end position="490"/>
    </location>
</feature>
<dbReference type="EMBL" id="JAFEMO010000015">
    <property type="protein sequence ID" value="KAH7544361.1"/>
    <property type="molecule type" value="Genomic_DNA"/>
</dbReference>
<keyword evidence="3" id="KW-1185">Reference proteome</keyword>
<name>A0ABQ8H2C7_9ROSI</name>
<protein>
    <submittedName>
        <fullName evidence="2">Uncharacterized protein</fullName>
    </submittedName>
</protein>
<feature type="compositionally biased region" description="Polar residues" evidence="1">
    <location>
        <begin position="371"/>
        <end position="389"/>
    </location>
</feature>
<feature type="compositionally biased region" description="Basic and acidic residues" evidence="1">
    <location>
        <begin position="220"/>
        <end position="239"/>
    </location>
</feature>
<evidence type="ECO:0000256" key="1">
    <source>
        <dbReference type="SAM" id="MobiDB-lite"/>
    </source>
</evidence>
<reference evidence="2 3" key="1">
    <citation type="submission" date="2021-02" db="EMBL/GenBank/DDBJ databases">
        <title>Plant Genome Project.</title>
        <authorList>
            <person name="Zhang R.-G."/>
        </authorList>
    </citation>
    <scope>NUCLEOTIDE SEQUENCE [LARGE SCALE GENOMIC DNA]</scope>
    <source>
        <tissue evidence="2">Leaves</tissue>
    </source>
</reference>
<sequence>MADFEPPSFSLGLDLESQSVPRIQTAAAFNPSPQSQDSPANAAFRTGEDLETLPDLERAEVEDSDVEPEPESTRVLKRLRRGPGPRLTTQSLSSAVAKKQEFERTCCGNGDDDIEEFSSPEDLLFRDEHPSRQHHSVCSSSKVPLQGHAILTTQSSSQLKATKRELASDVPSASLSSSHNELMFPKLTISPLRRFQLLDSDSDSDTDHPSVSEGVSKGAHKIDPSSKESESFASEEKRKVSSIMPQNDDLWKNFGPMKGFCIPTPALDEVCEEYFQSAKEKNAGQKFQTDVRVDNNNRCHPHMNSFENFEQCWDLADPLPPAHRYFFHRDPRIQRLVRSRLPNFSPIGSIADRGNQQPSASVIDYMSQFSNGEASKQKGTQKVNNIKSSTRGRNKSKRSNVEEVLHASGGWIDPKSSATNPKDAGKRRVHASGQSAGHWYTSPEGRKVYISKNGQELTGQIAYRQYRKESGLGTRKSKKKTNSKKKKTKS</sequence>
<feature type="region of interest" description="Disordered" evidence="1">
    <location>
        <begin position="200"/>
        <end position="241"/>
    </location>
</feature>
<evidence type="ECO:0000313" key="3">
    <source>
        <dbReference type="Proteomes" id="UP000827721"/>
    </source>
</evidence>
<accession>A0ABQ8H2C7</accession>
<dbReference type="PANTHER" id="PTHR38371:SF1">
    <property type="entry name" value="RHO GTPASE-ACTIVATING PROTEIN"/>
    <property type="match status" value="1"/>
</dbReference>
<feature type="region of interest" description="Disordered" evidence="1">
    <location>
        <begin position="371"/>
        <end position="441"/>
    </location>
</feature>
<proteinExistence type="predicted"/>
<dbReference type="PANTHER" id="PTHR38371">
    <property type="entry name" value="RHO GTPASE-ACTIVATING PROTEIN"/>
    <property type="match status" value="1"/>
</dbReference>
<feature type="region of interest" description="Disordered" evidence="1">
    <location>
        <begin position="459"/>
        <end position="490"/>
    </location>
</feature>
<feature type="region of interest" description="Disordered" evidence="1">
    <location>
        <begin position="28"/>
        <end position="95"/>
    </location>
</feature>
<comment type="caution">
    <text evidence="2">The sequence shown here is derived from an EMBL/GenBank/DDBJ whole genome shotgun (WGS) entry which is preliminary data.</text>
</comment>